<feature type="region of interest" description="Disordered" evidence="1">
    <location>
        <begin position="108"/>
        <end position="131"/>
    </location>
</feature>
<protein>
    <submittedName>
        <fullName evidence="2">Uncharacterized protein</fullName>
    </submittedName>
</protein>
<evidence type="ECO:0000313" key="3">
    <source>
        <dbReference type="EMBL" id="TFK37944.1"/>
    </source>
</evidence>
<evidence type="ECO:0000313" key="4">
    <source>
        <dbReference type="Proteomes" id="UP000308652"/>
    </source>
</evidence>
<proteinExistence type="predicted"/>
<name>A0A5C3M9Y8_9AGAR</name>
<accession>A0A5C3M9Y8</accession>
<gene>
    <name evidence="2" type="ORF">BDQ12DRAFT_131564</name>
    <name evidence="3" type="ORF">BDQ12DRAFT_666550</name>
</gene>
<organism evidence="2 4">
    <name type="scientific">Crucibulum laeve</name>
    <dbReference type="NCBI Taxonomy" id="68775"/>
    <lineage>
        <taxon>Eukaryota</taxon>
        <taxon>Fungi</taxon>
        <taxon>Dikarya</taxon>
        <taxon>Basidiomycota</taxon>
        <taxon>Agaricomycotina</taxon>
        <taxon>Agaricomycetes</taxon>
        <taxon>Agaricomycetidae</taxon>
        <taxon>Agaricales</taxon>
        <taxon>Agaricineae</taxon>
        <taxon>Nidulariaceae</taxon>
        <taxon>Crucibulum</taxon>
    </lineage>
</organism>
<dbReference type="Proteomes" id="UP000308652">
    <property type="component" value="Unassembled WGS sequence"/>
</dbReference>
<dbReference type="EMBL" id="ML213605">
    <property type="protein sequence ID" value="TFK37944.1"/>
    <property type="molecule type" value="Genomic_DNA"/>
</dbReference>
<evidence type="ECO:0000256" key="1">
    <source>
        <dbReference type="SAM" id="MobiDB-lite"/>
    </source>
</evidence>
<dbReference type="EMBL" id="ML213605">
    <property type="protein sequence ID" value="TFK37941.1"/>
    <property type="molecule type" value="Genomic_DNA"/>
</dbReference>
<dbReference type="AlphaFoldDB" id="A0A5C3M9Y8"/>
<evidence type="ECO:0000313" key="2">
    <source>
        <dbReference type="EMBL" id="TFK37941.1"/>
    </source>
</evidence>
<sequence>MYTYIPIIVELNHIQPSDKIFHGWFSEHARDVFILSKILVFDKLRAASEGAWLLKARSSYPYFAQMECGYGMEVDMLMMYMNPAGSCSAGGNNEDEEVAHVDGSDRMREEASSMRDDGGIAAQDEKGGPMRQGRGEFEGWGLADCLMRIVQQMVTTDSKGMPCRLRG</sequence>
<keyword evidence="4" id="KW-1185">Reference proteome</keyword>
<reference evidence="2 4" key="1">
    <citation type="journal article" date="2019" name="Nat. Ecol. Evol.">
        <title>Megaphylogeny resolves global patterns of mushroom evolution.</title>
        <authorList>
            <person name="Varga T."/>
            <person name="Krizsan K."/>
            <person name="Foldi C."/>
            <person name="Dima B."/>
            <person name="Sanchez-Garcia M."/>
            <person name="Sanchez-Ramirez S."/>
            <person name="Szollosi G.J."/>
            <person name="Szarkandi J.G."/>
            <person name="Papp V."/>
            <person name="Albert L."/>
            <person name="Andreopoulos W."/>
            <person name="Angelini C."/>
            <person name="Antonin V."/>
            <person name="Barry K.W."/>
            <person name="Bougher N.L."/>
            <person name="Buchanan P."/>
            <person name="Buyck B."/>
            <person name="Bense V."/>
            <person name="Catcheside P."/>
            <person name="Chovatia M."/>
            <person name="Cooper J."/>
            <person name="Damon W."/>
            <person name="Desjardin D."/>
            <person name="Finy P."/>
            <person name="Geml J."/>
            <person name="Haridas S."/>
            <person name="Hughes K."/>
            <person name="Justo A."/>
            <person name="Karasinski D."/>
            <person name="Kautmanova I."/>
            <person name="Kiss B."/>
            <person name="Kocsube S."/>
            <person name="Kotiranta H."/>
            <person name="LaButti K.M."/>
            <person name="Lechner B.E."/>
            <person name="Liimatainen K."/>
            <person name="Lipzen A."/>
            <person name="Lukacs Z."/>
            <person name="Mihaltcheva S."/>
            <person name="Morgado L.N."/>
            <person name="Niskanen T."/>
            <person name="Noordeloos M.E."/>
            <person name="Ohm R.A."/>
            <person name="Ortiz-Santana B."/>
            <person name="Ovrebo C."/>
            <person name="Racz N."/>
            <person name="Riley R."/>
            <person name="Savchenko A."/>
            <person name="Shiryaev A."/>
            <person name="Soop K."/>
            <person name="Spirin V."/>
            <person name="Szebenyi C."/>
            <person name="Tomsovsky M."/>
            <person name="Tulloss R.E."/>
            <person name="Uehling J."/>
            <person name="Grigoriev I.V."/>
            <person name="Vagvolgyi C."/>
            <person name="Papp T."/>
            <person name="Martin F.M."/>
            <person name="Miettinen O."/>
            <person name="Hibbett D.S."/>
            <person name="Nagy L.G."/>
        </authorList>
    </citation>
    <scope>NUCLEOTIDE SEQUENCE [LARGE SCALE GENOMIC DNA]</scope>
    <source>
        <strain evidence="2 4">CBS 166.37</strain>
    </source>
</reference>